<comment type="caution">
    <text evidence="5">The sequence shown here is derived from an EMBL/GenBank/DDBJ whole genome shotgun (WGS) entry which is preliminary data.</text>
</comment>
<dbReference type="Gene3D" id="3.40.190.10">
    <property type="entry name" value="Periplasmic binding protein-like II"/>
    <property type="match status" value="1"/>
</dbReference>
<dbReference type="PANTHER" id="PTHR30290">
    <property type="entry name" value="PERIPLASMIC BINDING COMPONENT OF ABC TRANSPORTER"/>
    <property type="match status" value="1"/>
</dbReference>
<name>A0A327M4A8_9PROT</name>
<sequence>MAEGSARRRRHLPRMARPEAPAASTRPHPPPGAAMERRHFTAGLAALPFAGALPRRAQAAEKVLRVAMTAADIPSTTGQPNQGAEGIRFMGITAYDALTAWDLSRGDIKARLRPGLAERWETDPADRTRWTFHLRRGVTFHDGSEFDAAAVVWNLDKVMNKAAPQFDSAQAAQAATFVAPIASYRAVDGSTVEIVTREPNATLPYKLVSVFMSSPARWRELGGSWERFALNPSGTGPWKVEKVAPRERVEFSRNAKYWEAARIPRCDRMVIQPMPDALTRAAALLAGQVDWVEAPSPDIIPRLRQAGMQIVTNPYPHVWPYLLSCLPDSPFKDVRVRQAINLGIDREGLVALLGGTAMAATGVVPPNDPWFGTPRFQARHDPREAKRLLQAAGYGPRNPCNATMLISTSGSGQMQPLPMNEAIKQGLEEVGINLRFEVLEWEALRGRRRSGAAAPENRGMHGLNNSLGSAEPSSIIDAIWSKRAPPVGLNWGWFNDPQMDALAARCEVEFDPERQDMLLAELHAGFVDQALWAFIVHDLNPRALGPRLRGFVQAQSWSQDLTTVDIA</sequence>
<organism evidence="5 6">
    <name type="scientific">Roseicella frigidaeris</name>
    <dbReference type="NCBI Taxonomy" id="2230885"/>
    <lineage>
        <taxon>Bacteria</taxon>
        <taxon>Pseudomonadati</taxon>
        <taxon>Pseudomonadota</taxon>
        <taxon>Alphaproteobacteria</taxon>
        <taxon>Acetobacterales</taxon>
        <taxon>Roseomonadaceae</taxon>
        <taxon>Roseicella</taxon>
    </lineage>
</organism>
<evidence type="ECO:0000256" key="3">
    <source>
        <dbReference type="SAM" id="MobiDB-lite"/>
    </source>
</evidence>
<dbReference type="SUPFAM" id="SSF53850">
    <property type="entry name" value="Periplasmic binding protein-like II"/>
    <property type="match status" value="1"/>
</dbReference>
<protein>
    <submittedName>
        <fullName evidence="5">ABC transporter substrate-binding protein</fullName>
    </submittedName>
</protein>
<gene>
    <name evidence="5" type="ORF">DOO78_17400</name>
</gene>
<dbReference type="InterPro" id="IPR000914">
    <property type="entry name" value="SBP_5_dom"/>
</dbReference>
<comment type="subcellular location">
    <subcellularLocation>
        <location evidence="1">Periplasm</location>
    </subcellularLocation>
</comment>
<reference evidence="6" key="1">
    <citation type="submission" date="2018-06" db="EMBL/GenBank/DDBJ databases">
        <authorList>
            <person name="Khan S.A."/>
        </authorList>
    </citation>
    <scope>NUCLEOTIDE SEQUENCE [LARGE SCALE GENOMIC DNA]</scope>
    <source>
        <strain evidence="6">DB-1506</strain>
    </source>
</reference>
<dbReference type="EMBL" id="QLIX01000014">
    <property type="protein sequence ID" value="RAI57790.1"/>
    <property type="molecule type" value="Genomic_DNA"/>
</dbReference>
<dbReference type="Gene3D" id="3.90.76.10">
    <property type="entry name" value="Dipeptide-binding Protein, Domain 1"/>
    <property type="match status" value="1"/>
</dbReference>
<dbReference type="GO" id="GO:0015833">
    <property type="term" value="P:peptide transport"/>
    <property type="evidence" value="ECO:0007669"/>
    <property type="project" value="TreeGrafter"/>
</dbReference>
<comment type="similarity">
    <text evidence="2">Belongs to the bacterial solute-binding protein 5 family.</text>
</comment>
<keyword evidence="6" id="KW-1185">Reference proteome</keyword>
<dbReference type="Gene3D" id="3.10.105.10">
    <property type="entry name" value="Dipeptide-binding Protein, Domain 3"/>
    <property type="match status" value="1"/>
</dbReference>
<dbReference type="PANTHER" id="PTHR30290:SF83">
    <property type="entry name" value="ABC TRANSPORTER SUBSTRATE-BINDING PROTEIN"/>
    <property type="match status" value="1"/>
</dbReference>
<evidence type="ECO:0000313" key="6">
    <source>
        <dbReference type="Proteomes" id="UP000249065"/>
    </source>
</evidence>
<evidence type="ECO:0000256" key="2">
    <source>
        <dbReference type="ARBA" id="ARBA00005695"/>
    </source>
</evidence>
<proteinExistence type="inferred from homology"/>
<dbReference type="InterPro" id="IPR039424">
    <property type="entry name" value="SBP_5"/>
</dbReference>
<feature type="domain" description="Solute-binding protein family 5" evidence="4">
    <location>
        <begin position="112"/>
        <end position="450"/>
    </location>
</feature>
<evidence type="ECO:0000313" key="5">
    <source>
        <dbReference type="EMBL" id="RAI57790.1"/>
    </source>
</evidence>
<evidence type="ECO:0000259" key="4">
    <source>
        <dbReference type="Pfam" id="PF00496"/>
    </source>
</evidence>
<feature type="region of interest" description="Disordered" evidence="3">
    <location>
        <begin position="1"/>
        <end position="35"/>
    </location>
</feature>
<evidence type="ECO:0000256" key="1">
    <source>
        <dbReference type="ARBA" id="ARBA00004418"/>
    </source>
</evidence>
<dbReference type="AlphaFoldDB" id="A0A327M4A8"/>
<accession>A0A327M4A8</accession>
<dbReference type="OrthoDB" id="9803988at2"/>
<dbReference type="CDD" id="cd08495">
    <property type="entry name" value="PBP2_NikA_DppA_OppA_like_8"/>
    <property type="match status" value="1"/>
</dbReference>
<dbReference type="Pfam" id="PF00496">
    <property type="entry name" value="SBP_bac_5"/>
    <property type="match status" value="1"/>
</dbReference>
<dbReference type="Proteomes" id="UP000249065">
    <property type="component" value="Unassembled WGS sequence"/>
</dbReference>
<dbReference type="GO" id="GO:1904680">
    <property type="term" value="F:peptide transmembrane transporter activity"/>
    <property type="evidence" value="ECO:0007669"/>
    <property type="project" value="TreeGrafter"/>
</dbReference>